<keyword evidence="3" id="KW-1185">Reference proteome</keyword>
<feature type="region of interest" description="Disordered" evidence="1">
    <location>
        <begin position="1"/>
        <end position="28"/>
    </location>
</feature>
<accession>A0A545AKI5</accession>
<reference evidence="2 3" key="1">
    <citation type="submission" date="2019-07" db="EMBL/GenBank/DDBJ databases">
        <title>Cryptosporangium phraense sp. nov., isolated from plant litter.</title>
        <authorList>
            <person name="Suriyachadkun C."/>
        </authorList>
    </citation>
    <scope>NUCLEOTIDE SEQUENCE [LARGE SCALE GENOMIC DNA]</scope>
    <source>
        <strain evidence="2 3">A-T 5661</strain>
    </source>
</reference>
<dbReference type="EMBL" id="VIRS01000022">
    <property type="protein sequence ID" value="TQS41832.1"/>
    <property type="molecule type" value="Genomic_DNA"/>
</dbReference>
<evidence type="ECO:0000313" key="3">
    <source>
        <dbReference type="Proteomes" id="UP000317982"/>
    </source>
</evidence>
<organism evidence="2 3">
    <name type="scientific">Cryptosporangium phraense</name>
    <dbReference type="NCBI Taxonomy" id="2593070"/>
    <lineage>
        <taxon>Bacteria</taxon>
        <taxon>Bacillati</taxon>
        <taxon>Actinomycetota</taxon>
        <taxon>Actinomycetes</taxon>
        <taxon>Cryptosporangiales</taxon>
        <taxon>Cryptosporangiaceae</taxon>
        <taxon>Cryptosporangium</taxon>
    </lineage>
</organism>
<dbReference type="OrthoDB" id="5188715at2"/>
<evidence type="ECO:0000313" key="2">
    <source>
        <dbReference type="EMBL" id="TQS41832.1"/>
    </source>
</evidence>
<name>A0A545AKI5_9ACTN</name>
<protein>
    <submittedName>
        <fullName evidence="2">Uncharacterized protein</fullName>
    </submittedName>
</protein>
<gene>
    <name evidence="2" type="ORF">FL583_27770</name>
</gene>
<sequence>MGSFAEQHSDDDDLPSDHASGPSTAELLETGTPAVATIVASGPLGMRSPYGVSLYEFVLNVAGAEVYEVRIGNPVPPAAVPLTYPGASISVRVLADDPQAVAIDWEATLAAVQRPA</sequence>
<evidence type="ECO:0000256" key="1">
    <source>
        <dbReference type="SAM" id="MobiDB-lite"/>
    </source>
</evidence>
<dbReference type="AlphaFoldDB" id="A0A545AKI5"/>
<comment type="caution">
    <text evidence="2">The sequence shown here is derived from an EMBL/GenBank/DDBJ whole genome shotgun (WGS) entry which is preliminary data.</text>
</comment>
<dbReference type="RefSeq" id="WP_142707791.1">
    <property type="nucleotide sequence ID" value="NZ_VIRS01000022.1"/>
</dbReference>
<dbReference type="InParanoid" id="A0A545AKI5"/>
<dbReference type="Proteomes" id="UP000317982">
    <property type="component" value="Unassembled WGS sequence"/>
</dbReference>
<proteinExistence type="predicted"/>